<reference evidence="2" key="1">
    <citation type="submission" date="2009-10" db="EMBL/GenBank/DDBJ databases">
        <title>Diversity of trophic interactions inside an arsenic-rich microbial ecosystem.</title>
        <authorList>
            <person name="Bertin P.N."/>
            <person name="Heinrich-Salmeron A."/>
            <person name="Pelletier E."/>
            <person name="Goulhen-Chollet F."/>
            <person name="Arsene-Ploetze F."/>
            <person name="Gallien S."/>
            <person name="Calteau A."/>
            <person name="Vallenet D."/>
            <person name="Casiot C."/>
            <person name="Chane-Woon-Ming B."/>
            <person name="Giloteaux L."/>
            <person name="Barakat M."/>
            <person name="Bonnefoy V."/>
            <person name="Bruneel O."/>
            <person name="Chandler M."/>
            <person name="Cleiss J."/>
            <person name="Duran R."/>
            <person name="Elbaz-Poulichet F."/>
            <person name="Fonknechten N."/>
            <person name="Lauga B."/>
            <person name="Mornico D."/>
            <person name="Ortet P."/>
            <person name="Schaeffer C."/>
            <person name="Siguier P."/>
            <person name="Alexander Thil Smith A."/>
            <person name="Van Dorsselaer A."/>
            <person name="Weissenbach J."/>
            <person name="Medigue C."/>
            <person name="Le Paslier D."/>
        </authorList>
    </citation>
    <scope>NUCLEOTIDE SEQUENCE</scope>
</reference>
<gene>
    <name evidence="2" type="ORF">CARN3_0929</name>
</gene>
<accession>E6PYE8</accession>
<comment type="caution">
    <text evidence="2">The sequence shown here is derived from an EMBL/GenBank/DDBJ whole genome shotgun (WGS) entry which is preliminary data.</text>
</comment>
<feature type="region of interest" description="Disordered" evidence="1">
    <location>
        <begin position="231"/>
        <end position="254"/>
    </location>
</feature>
<dbReference type="AlphaFoldDB" id="E6PYE8"/>
<sequence length="289" mass="30795">MIGYVSFGIQTESGAALSQRSSQGPAYRFWRFFRKAHLLEVEAELSAAPEGTRGLAVGDLSDETRPLGNRDGFVLVEDRLDDEGLDRVADLCRFRAERGGEDGVDHPAGFLLGGRVSGSRCRLILRSVFGLVFFAGLCGFPRARQRGWIHRAECCEQQRLVELKAPGGIGRDALGVVGQLTVEHALCPAAKTGSGEELDGIVDALFGHDPGASDKRAVLGAAGLKLDHGQAVRGHSGRDGNRAVEGGDGVKLDDGQMERGEVAVEARPETSGVVWDQLLNVTFEESSGG</sequence>
<organism evidence="2">
    <name type="scientific">mine drainage metagenome</name>
    <dbReference type="NCBI Taxonomy" id="410659"/>
    <lineage>
        <taxon>unclassified sequences</taxon>
        <taxon>metagenomes</taxon>
        <taxon>ecological metagenomes</taxon>
    </lineage>
</organism>
<protein>
    <submittedName>
        <fullName evidence="2">Uncharacterized protein</fullName>
    </submittedName>
</protein>
<evidence type="ECO:0000313" key="2">
    <source>
        <dbReference type="EMBL" id="CBH99957.1"/>
    </source>
</evidence>
<name>E6PYE8_9ZZZZ</name>
<evidence type="ECO:0000256" key="1">
    <source>
        <dbReference type="SAM" id="MobiDB-lite"/>
    </source>
</evidence>
<proteinExistence type="predicted"/>
<dbReference type="EMBL" id="CABN01000076">
    <property type="protein sequence ID" value="CBH99957.1"/>
    <property type="molecule type" value="Genomic_DNA"/>
</dbReference>
<feature type="compositionally biased region" description="Basic and acidic residues" evidence="1">
    <location>
        <begin position="231"/>
        <end position="242"/>
    </location>
</feature>